<dbReference type="EnsemblProtists" id="EOD31977">
    <property type="protein sequence ID" value="EOD31977"/>
    <property type="gene ID" value="EMIHUDRAFT_462674"/>
</dbReference>
<dbReference type="HOGENOM" id="CLU_1368457_0_0_1"/>
<keyword evidence="1" id="KW-0472">Membrane</keyword>
<evidence type="ECO:0008006" key="4">
    <source>
        <dbReference type="Google" id="ProtNLM"/>
    </source>
</evidence>
<reference evidence="2" key="2">
    <citation type="submission" date="2024-10" db="UniProtKB">
        <authorList>
            <consortium name="EnsemblProtists"/>
        </authorList>
    </citation>
    <scope>IDENTIFICATION</scope>
</reference>
<dbReference type="KEGG" id="ehx:EMIHUDRAFT_462674"/>
<sequence length="200" mass="22278">MLAVLLFAAAADDAEEPRASLLFYKKLSQTHGHAVNKPFNVTLTVYNKGVGNAYSLIVADDNWKADKFRIIGGGNNFTLDFLNAGDTYEHEFVVKPIRKAWHRVRPAKMFYVDGDAGESTVSHLSNSLPDMRVIEKQDSLEEAAIMAGRVLTLNMIKTKQGWMAFAALALLAICAQLYFIGSAVLHKRRHLRALEDVKKL</sequence>
<reference evidence="3" key="1">
    <citation type="journal article" date="2013" name="Nature">
        <title>Pan genome of the phytoplankton Emiliania underpins its global distribution.</title>
        <authorList>
            <person name="Read B.A."/>
            <person name="Kegel J."/>
            <person name="Klute M.J."/>
            <person name="Kuo A."/>
            <person name="Lefebvre S.C."/>
            <person name="Maumus F."/>
            <person name="Mayer C."/>
            <person name="Miller J."/>
            <person name="Monier A."/>
            <person name="Salamov A."/>
            <person name="Young J."/>
            <person name="Aguilar M."/>
            <person name="Claverie J.M."/>
            <person name="Frickenhaus S."/>
            <person name="Gonzalez K."/>
            <person name="Herman E.K."/>
            <person name="Lin Y.C."/>
            <person name="Napier J."/>
            <person name="Ogata H."/>
            <person name="Sarno A.F."/>
            <person name="Shmutz J."/>
            <person name="Schroeder D."/>
            <person name="de Vargas C."/>
            <person name="Verret F."/>
            <person name="von Dassow P."/>
            <person name="Valentin K."/>
            <person name="Van de Peer Y."/>
            <person name="Wheeler G."/>
            <person name="Dacks J.B."/>
            <person name="Delwiche C.F."/>
            <person name="Dyhrman S.T."/>
            <person name="Glockner G."/>
            <person name="John U."/>
            <person name="Richards T."/>
            <person name="Worden A.Z."/>
            <person name="Zhang X."/>
            <person name="Grigoriev I.V."/>
            <person name="Allen A.E."/>
            <person name="Bidle K."/>
            <person name="Borodovsky M."/>
            <person name="Bowler C."/>
            <person name="Brownlee C."/>
            <person name="Cock J.M."/>
            <person name="Elias M."/>
            <person name="Gladyshev V.N."/>
            <person name="Groth M."/>
            <person name="Guda C."/>
            <person name="Hadaegh A."/>
            <person name="Iglesias-Rodriguez M.D."/>
            <person name="Jenkins J."/>
            <person name="Jones B.M."/>
            <person name="Lawson T."/>
            <person name="Leese F."/>
            <person name="Lindquist E."/>
            <person name="Lobanov A."/>
            <person name="Lomsadze A."/>
            <person name="Malik S.B."/>
            <person name="Marsh M.E."/>
            <person name="Mackinder L."/>
            <person name="Mock T."/>
            <person name="Mueller-Roeber B."/>
            <person name="Pagarete A."/>
            <person name="Parker M."/>
            <person name="Probert I."/>
            <person name="Quesneville H."/>
            <person name="Raines C."/>
            <person name="Rensing S.A."/>
            <person name="Riano-Pachon D.M."/>
            <person name="Richier S."/>
            <person name="Rokitta S."/>
            <person name="Shiraiwa Y."/>
            <person name="Soanes D.M."/>
            <person name="van der Giezen M."/>
            <person name="Wahlund T.M."/>
            <person name="Williams B."/>
            <person name="Wilson W."/>
            <person name="Wolfe G."/>
            <person name="Wurch L.L."/>
        </authorList>
    </citation>
    <scope>NUCLEOTIDE SEQUENCE</scope>
</reference>
<dbReference type="EnsemblProtists" id="EOD21995">
    <property type="protein sequence ID" value="EOD21995"/>
    <property type="gene ID" value="EMIHUDRAFT_444341"/>
</dbReference>
<proteinExistence type="predicted"/>
<accession>A0A0D3JER0</accession>
<keyword evidence="1" id="KW-1133">Transmembrane helix</keyword>
<dbReference type="AlphaFoldDB" id="A0A0D3JER0"/>
<protein>
    <recommendedName>
        <fullName evidence="4">GOLD domain-containing protein</fullName>
    </recommendedName>
</protein>
<dbReference type="RefSeq" id="XP_005784406.1">
    <property type="nucleotide sequence ID" value="XM_005784349.1"/>
</dbReference>
<dbReference type="KEGG" id="ehx:EMIHUDRAFT_444341"/>
<dbReference type="RefSeq" id="XP_005774424.1">
    <property type="nucleotide sequence ID" value="XM_005774367.1"/>
</dbReference>
<dbReference type="GeneID" id="17277539"/>
<dbReference type="Proteomes" id="UP000013827">
    <property type="component" value="Unassembled WGS sequence"/>
</dbReference>
<dbReference type="PANTHER" id="PTHR12861">
    <property type="entry name" value="TRANSLOCON-ASSOCIATED PROTEIN, BETA SUBUNIT PRECURSOR TRAP-BETA SIGNAL SEQUENCE RECEPTOR BETA SUBUNIT"/>
    <property type="match status" value="1"/>
</dbReference>
<organism evidence="2 3">
    <name type="scientific">Emiliania huxleyi (strain CCMP1516)</name>
    <dbReference type="NCBI Taxonomy" id="280463"/>
    <lineage>
        <taxon>Eukaryota</taxon>
        <taxon>Haptista</taxon>
        <taxon>Haptophyta</taxon>
        <taxon>Prymnesiophyceae</taxon>
        <taxon>Isochrysidales</taxon>
        <taxon>Noelaerhabdaceae</taxon>
        <taxon>Emiliania</taxon>
    </lineage>
</organism>
<dbReference type="Pfam" id="PF05753">
    <property type="entry name" value="TRAP_beta"/>
    <property type="match status" value="1"/>
</dbReference>
<evidence type="ECO:0000256" key="1">
    <source>
        <dbReference type="SAM" id="Phobius"/>
    </source>
</evidence>
<evidence type="ECO:0000313" key="2">
    <source>
        <dbReference type="EnsemblProtists" id="EOD21995"/>
    </source>
</evidence>
<dbReference type="PaxDb" id="2903-EOD21995"/>
<keyword evidence="1" id="KW-0812">Transmembrane</keyword>
<feature type="transmembrane region" description="Helical" evidence="1">
    <location>
        <begin position="162"/>
        <end position="185"/>
    </location>
</feature>
<dbReference type="GeneID" id="17267540"/>
<dbReference type="GO" id="GO:0005783">
    <property type="term" value="C:endoplasmic reticulum"/>
    <property type="evidence" value="ECO:0007669"/>
    <property type="project" value="TreeGrafter"/>
</dbReference>
<dbReference type="PANTHER" id="PTHR12861:SF3">
    <property type="entry name" value="TRANSLOCON-ASSOCIATED PROTEIN SUBUNIT BETA"/>
    <property type="match status" value="1"/>
</dbReference>
<evidence type="ECO:0000313" key="3">
    <source>
        <dbReference type="Proteomes" id="UP000013827"/>
    </source>
</evidence>
<name>A0A0D3JER0_EMIH1</name>
<keyword evidence="3" id="KW-1185">Reference proteome</keyword>
<dbReference type="OMA" id="PASQFEV"/>